<sequence length="2765" mass="318632">MIPVLSLVTSVKDYLEVVHKLIEYDSINMNYTEFGTLISYFLISVKTCVVDFFSFPFSQSNTWLNNIWSLPVIMPEISSAMISEISVLDGYFHNAFNFLETPVSYGEQNSLLYGLEKFTIGFLNSLFLFLPTSTAHIITLRRFVMQGLNAGYVSGLGTIAGNVLWLTSIIFGWRFFVIPWLSLDIFRYLLGFVLLIKYMWDSYNEQKTFGNGGLGISLSSGTMQGLDDIKIKYKIFLLNFLLALIEQTSIYPFISNISISPETSLLESFPADTYEKFIFIHFAYLLGITLGCFSLLHFTCWFWENPAFKIYMWVISSFKVSFLAPFYSKALNFTFLYLTMISAISSIPYYGLDYTITNPLGYVNDDRIIQDKLVLETSFLGGKASDRNTRRNRGRHGRRERWKRRIRKYRTFDASLYDQGIYDLFTIEDLNYGFDRFWLRRKLRNHRVRFRFFPGPWMRTFKKQLAKPRLESYTGPRSEFFRILFEQVYHPSFHAYSAREKKLYVPPVASVQKGVTEGQGLKGSAEFWKKNFSVYSRLDSTLSSKIPLEGSFSLLNSLSSSNLNKQRKQYSITENLIHENSTLRKFVRKLDTRLKTKILISSTGSPFLLNASSPFFSRQGEKVDKDMYPKIYSKQWKHLFSKIYHNDFSRKPGLDAGKGPLLLKQLDVLDNILQTSVNLSEFNESVPDAKRGLRPKAKKQNVRKNLSKKDFQILRYRSLLAYSNNANNYNYKYQNSSKIYAEPLSRSHASLISPFGTGAKDESVKIKNERNEKREGKHEEQGLETTQTSRNDQMFLLHPLKFYLQREAAFKRKLRYYSPSVFRKFSIENNAPYFRVMMRRYFYNYKPSLRWERTMKVASLRKARRKTTRIPRKLQFNSNYNSNYNSNSLVGPGLASSQKYMSGMQKRSSEGKDTNILLEKSFARASSPLPAFLPLPAFGGLEGGLGLGKDQRIQKNVENPSLLISSKRLQKPTFNYSVVSKKASRYRYQIYKDVLQHWYYSPFNRLLLKLDVDSFIRRQPNAHFLTAKEENLLHLRRFLISEHYNTLRWYTNMEHYRSMKTRLGGGNKSFASRAYNQQFSGTFKKIRHLFAITPSQGQENVVLKFDQPLYNEVQNNSKNPLLNRLIIHEELNNFNEGLTSGALEQAVVLSESGKASGDLLSQSQNIVREYLTNSRAVREEYIKKLLNENNYTKLTRFLYTGQKIRGIEPTTNQRLFNNQEKDALLTQNEKNLLYAPPLAVAFGDQASLGFGQQDKPQDSPLPAGGGLEGETLLTLPKAGLAEGGTLLTLPKAGLAKGGLDSESGKNIIKLRQFMTDNNLMEDLYVTYLKKWKRKMNDQEALKNYLSQRIEKREKRKQKKEKYLLNKLKRLENWFKNTTYTSSDTMPISGVQGQNRQVTSSFNPSSLLSSASSSNDVLTTGLQKAIFESMSTSLNVDTKVKTPYEKTFWKVLLLSKIKQSTNNTLNSGSSHYSKSNGKKDVLTYKDLSLRLNDLKNTQRITLSKDIQASTSILRDLLVHKLPYSEGREGRDKYLSPVHSFPSSLAKVPRSKIEGRTKKSLSIIKNKVLNLYKSFTKTIPSFARLQKMTNLLKPIKRKSLKNWRKKERASGKQKRSRKEFKMLNKKVEVKDFTSKLVSDIETNLTFLNSSPKGSLTKDTVGSLNPIRKKRDMQTSSNKNFVSNPISEVGSSSFGQADSGYKYFSFFKDHNNFIFLKNLLAFPPFASRESVTSSTHGKENSFKRKRSPQRRARIRRNRGVFRKRTLSDSLKKDIKKFYKDSQSTELSSLTYTDLYALYSPYSKSIISDKALPLTSLGSEPAKGLRIPLKQRKSKQRKERVWKQKRSKFSQKRRKYRKRKRYSLGKIRILSKQLKRVKNKIEIQNWWWKQFVPSIQASTDALWQIEKDKLIQQKLSELSSAEILERDFCLKSQFSNACNIKSSINNDVCCVDLQAKPKAALPVTPPLSNPNPEIYDRVTNPNPAFGGVTEAGKGKDEAWTQRNAEDGHYEMFNYNVLQIGNKDFKPLAVPEAIRIKDTIIKNQKSSYNAENAFMGASIQDGSEAQTTYIPESSLSSPLPFGLSSEATQAFGNDFGYTKPWNGSPTIEASNFDVVNKLYENLFITKNTKKEGSQTIALTLRDGLSSVENSFSGLKNNESFKPFMVPNTMLPFYAGWDESLRKFVVTNRMLSRQDAGYSTAVLSKEMKNLEFARFASNPPKGKAWVRNEGSEIEFSQAPVQGMNAATTLYWQIPFTTYDPDQFFALGMDGFSPIGWRKFLFRHSILKTWLNTIGSNTPVFNEGKNSLLASNFAEGGISENKEGKKVEKNNLLSSFSRNIDLQGTEGTQKSLIVKSKTSLINTLKTNKDTPFFKRSEKTFDAKNTSRRLKKRYRRVKKHPRTPVWFPSGPLLNQVLPVHYIYVFYKRARLPRDRYLKRRLSKSQRLFEINTKTINKSEGLNTFNNVVNGSAETVPYFNYDFTLRKRLKPKRKYHLKRDFYSSNVVIPRRFKFISTSPTAFYPRQSFGLETQSRHSGGDVDLIQSSAKTFVPKERIVKNSSSLRWRPLSSLKINKPIVELVKEQKFLRSKQRRGGKDASSKQQTNLRVKQLRRRVQRQVLRSVWRYRPRAGGFVWPGDYLKLELVKAPKLQLQITNNSTLPPGGLYAKEAGMTNSAEGRVRSEKRETQKLTAREATLFEEKGSKNDVINSTSLRSFAKGESKRKKKRTLVEWQIQPKKYLYEKHNIKVLKKKLEKAFRSDKQNQKIKELYYKF</sequence>
<keyword evidence="3" id="KW-0934">Plastid</keyword>
<feature type="transmembrane region" description="Helical" evidence="2">
    <location>
        <begin position="150"/>
        <end position="171"/>
    </location>
</feature>
<keyword evidence="2" id="KW-0812">Transmembrane</keyword>
<feature type="transmembrane region" description="Helical" evidence="2">
    <location>
        <begin position="236"/>
        <end position="259"/>
    </location>
</feature>
<evidence type="ECO:0000313" key="3">
    <source>
        <dbReference type="EMBL" id="ALO21345.1"/>
    </source>
</evidence>
<feature type="region of interest" description="Disordered" evidence="1">
    <location>
        <begin position="2580"/>
        <end position="2599"/>
    </location>
</feature>
<keyword evidence="3" id="KW-0150">Chloroplast</keyword>
<evidence type="ECO:0000256" key="2">
    <source>
        <dbReference type="SAM" id="Phobius"/>
    </source>
</evidence>
<feature type="compositionally biased region" description="Basic and acidic residues" evidence="1">
    <location>
        <begin position="762"/>
        <end position="781"/>
    </location>
</feature>
<accession>A0A0S2ICN8</accession>
<keyword evidence="2" id="KW-1133">Transmembrane helix</keyword>
<feature type="region of interest" description="Disordered" evidence="1">
    <location>
        <begin position="1727"/>
        <end position="1755"/>
    </location>
</feature>
<geneLocation type="chloroplast" evidence="3"/>
<gene>
    <name evidence="3" type="primary">ycf1</name>
</gene>
<keyword evidence="2" id="KW-0472">Membrane</keyword>
<feature type="transmembrane region" description="Helical" evidence="2">
    <location>
        <begin position="279"/>
        <end position="303"/>
    </location>
</feature>
<feature type="compositionally biased region" description="Basic residues" evidence="1">
    <location>
        <begin position="1740"/>
        <end position="1755"/>
    </location>
</feature>
<dbReference type="EMBL" id="KT625088">
    <property type="protein sequence ID" value="ALO21345.1"/>
    <property type="molecule type" value="Genomic_DNA"/>
</dbReference>
<proteinExistence type="predicted"/>
<name>A0A0S2ICN8_9CHLO</name>
<protein>
    <submittedName>
        <fullName evidence="3">Hypothetical chloroplast RF1</fullName>
    </submittedName>
</protein>
<organism evidence="3">
    <name type="scientific">Chlorogonium capillatum</name>
    <dbReference type="NCBI Taxonomy" id="71743"/>
    <lineage>
        <taxon>Eukaryota</taxon>
        <taxon>Viridiplantae</taxon>
        <taxon>Chlorophyta</taxon>
        <taxon>core chlorophytes</taxon>
        <taxon>Chlorophyceae</taxon>
        <taxon>CS clade</taxon>
        <taxon>Chlamydomonadales</taxon>
        <taxon>Haematococcaceae</taxon>
        <taxon>Chlorogonium</taxon>
    </lineage>
</organism>
<feature type="region of interest" description="Disordered" evidence="1">
    <location>
        <begin position="762"/>
        <end position="788"/>
    </location>
</feature>
<evidence type="ECO:0000256" key="1">
    <source>
        <dbReference type="SAM" id="MobiDB-lite"/>
    </source>
</evidence>
<reference evidence="3" key="1">
    <citation type="journal article" date="2015" name="BMC Evol. Biol.">
        <title>Chloroplast phylogenomic analysis of chlorophyte green algae identifies a novel lineage sister to the Sphaeropleales (Chlorophyceae).</title>
        <authorList>
            <person name="Lemieux C."/>
            <person name="Vincent A.T."/>
            <person name="Labarre A."/>
            <person name="Otis C."/>
            <person name="Turmel M."/>
        </authorList>
    </citation>
    <scope>NUCLEOTIDE SEQUENCE</scope>
</reference>
<feature type="transmembrane region" description="Helical" evidence="2">
    <location>
        <begin position="177"/>
        <end position="200"/>
    </location>
</feature>
<feature type="transmembrane region" description="Helical" evidence="2">
    <location>
        <begin position="118"/>
        <end position="138"/>
    </location>
</feature>
<feature type="region of interest" description="Disordered" evidence="1">
    <location>
        <begin position="1249"/>
        <end position="1268"/>
    </location>
</feature>